<dbReference type="EMBL" id="HE965806">
    <property type="protein sequence ID" value="CCJ55124.1"/>
    <property type="molecule type" value="Genomic_DNA"/>
</dbReference>
<evidence type="ECO:0000256" key="4">
    <source>
        <dbReference type="ARBA" id="ARBA00022695"/>
    </source>
</evidence>
<dbReference type="HOGENOM" id="CLU_015961_1_0_4"/>
<name>A0A0C6P5N4_BORBO</name>
<protein>
    <recommendedName>
        <fullName evidence="11">CCA-adding enzyme</fullName>
        <ecNumber evidence="11">2.7.7.72</ecNumber>
    </recommendedName>
    <alternativeName>
        <fullName evidence="11">CCA tRNA nucleotidyltransferase</fullName>
    </alternativeName>
    <alternativeName>
        <fullName evidence="11">tRNA CCA-pyrophosphorylase</fullName>
    </alternativeName>
    <alternativeName>
        <fullName evidence="11">tRNA adenylyl-/cytidylyl- transferase</fullName>
    </alternativeName>
    <alternativeName>
        <fullName evidence="11">tRNA nucleotidyltransferase</fullName>
    </alternativeName>
    <alternativeName>
        <fullName evidence="11">tRNA-NT</fullName>
    </alternativeName>
</protein>
<evidence type="ECO:0000313" key="14">
    <source>
        <dbReference type="EMBL" id="CCJ55124.1"/>
    </source>
</evidence>
<keyword evidence="6 11" id="KW-0547">Nucleotide-binding</keyword>
<evidence type="ECO:0000256" key="11">
    <source>
        <dbReference type="HAMAP-Rule" id="MF_01262"/>
    </source>
</evidence>
<dbReference type="PIRSF" id="PIRSF000813">
    <property type="entry name" value="CCA_bact"/>
    <property type="match status" value="1"/>
</dbReference>
<feature type="binding site" evidence="11">
    <location>
        <position position="22"/>
    </location>
    <ligand>
        <name>ATP</name>
        <dbReference type="ChEBI" id="CHEBI:30616"/>
    </ligand>
</feature>
<dbReference type="EC" id="2.7.7.72" evidence="11"/>
<evidence type="ECO:0000259" key="13">
    <source>
        <dbReference type="Pfam" id="PF12627"/>
    </source>
</evidence>
<feature type="domain" description="Poly A polymerase head" evidence="12">
    <location>
        <begin position="14"/>
        <end position="133"/>
    </location>
</feature>
<feature type="binding site" evidence="11">
    <location>
        <position position="19"/>
    </location>
    <ligand>
        <name>ATP</name>
        <dbReference type="ChEBI" id="CHEBI:30616"/>
    </ligand>
</feature>
<feature type="binding site" evidence="11">
    <location>
        <position position="151"/>
    </location>
    <ligand>
        <name>ATP</name>
        <dbReference type="ChEBI" id="CHEBI:30616"/>
    </ligand>
</feature>
<dbReference type="Proteomes" id="UP000007564">
    <property type="component" value="Chromosome"/>
</dbReference>
<evidence type="ECO:0000256" key="9">
    <source>
        <dbReference type="ARBA" id="ARBA00022842"/>
    </source>
</evidence>
<dbReference type="GO" id="GO:0004810">
    <property type="term" value="F:CCA tRNA nucleotidyltransferase activity"/>
    <property type="evidence" value="ECO:0007669"/>
    <property type="project" value="UniProtKB-UniRule"/>
</dbReference>
<evidence type="ECO:0000256" key="3">
    <source>
        <dbReference type="ARBA" id="ARBA00022694"/>
    </source>
</evidence>
<comment type="similarity">
    <text evidence="11">Belongs to the tRNA nucleotidyltransferase/poly(A) polymerase family. Bacterial CCA-adding enzyme type 2 subfamily.</text>
</comment>
<gene>
    <name evidence="11 14" type="primary">cca</name>
    <name evidence="14" type="ORF">BN112_3207</name>
</gene>
<dbReference type="Gene3D" id="1.10.3090.10">
    <property type="entry name" value="cca-adding enzyme, domain 2"/>
    <property type="match status" value="1"/>
</dbReference>
<feature type="binding site" evidence="11">
    <location>
        <position position="34"/>
    </location>
    <ligand>
        <name>Mg(2+)</name>
        <dbReference type="ChEBI" id="CHEBI:18420"/>
    </ligand>
</feature>
<dbReference type="PANTHER" id="PTHR47545">
    <property type="entry name" value="MULTIFUNCTIONAL CCA PROTEIN"/>
    <property type="match status" value="1"/>
</dbReference>
<evidence type="ECO:0000259" key="12">
    <source>
        <dbReference type="Pfam" id="PF01743"/>
    </source>
</evidence>
<dbReference type="SUPFAM" id="SSF81891">
    <property type="entry name" value="Poly A polymerase C-terminal region-like"/>
    <property type="match status" value="1"/>
</dbReference>
<feature type="binding site" evidence="11">
    <location>
        <position position="22"/>
    </location>
    <ligand>
        <name>CTP</name>
        <dbReference type="ChEBI" id="CHEBI:37563"/>
    </ligand>
</feature>
<keyword evidence="7 11" id="KW-0692">RNA repair</keyword>
<feature type="binding site" evidence="11">
    <location>
        <position position="102"/>
    </location>
    <ligand>
        <name>CTP</name>
        <dbReference type="ChEBI" id="CHEBI:37563"/>
    </ligand>
</feature>
<feature type="binding site" evidence="11">
    <location>
        <position position="19"/>
    </location>
    <ligand>
        <name>CTP</name>
        <dbReference type="ChEBI" id="CHEBI:37563"/>
    </ligand>
</feature>
<evidence type="ECO:0000256" key="7">
    <source>
        <dbReference type="ARBA" id="ARBA00022800"/>
    </source>
</evidence>
<comment type="catalytic activity">
    <reaction evidence="11">
        <text>a tRNA precursor + 2 CTP + ATP = a tRNA with a 3' CCA end + 3 diphosphate</text>
        <dbReference type="Rhea" id="RHEA:14433"/>
        <dbReference type="Rhea" id="RHEA-COMP:10465"/>
        <dbReference type="Rhea" id="RHEA-COMP:10468"/>
        <dbReference type="ChEBI" id="CHEBI:30616"/>
        <dbReference type="ChEBI" id="CHEBI:33019"/>
        <dbReference type="ChEBI" id="CHEBI:37563"/>
        <dbReference type="ChEBI" id="CHEBI:74896"/>
        <dbReference type="ChEBI" id="CHEBI:83071"/>
        <dbReference type="EC" id="2.7.7.72"/>
    </reaction>
</comment>
<keyword evidence="3 11" id="KW-0819">tRNA processing</keyword>
<keyword evidence="2 11" id="KW-0808">Transferase</keyword>
<dbReference type="SUPFAM" id="SSF81301">
    <property type="entry name" value="Nucleotidyltransferase"/>
    <property type="match status" value="1"/>
</dbReference>
<dbReference type="AlphaFoldDB" id="A0A0C6P5N4"/>
<keyword evidence="8 11" id="KW-0067">ATP-binding</keyword>
<dbReference type="InterPro" id="IPR002646">
    <property type="entry name" value="PolA_pol_head_dom"/>
</dbReference>
<keyword evidence="5 11" id="KW-0479">Metal-binding</keyword>
<keyword evidence="9 11" id="KW-0460">Magnesium</keyword>
<evidence type="ECO:0000256" key="2">
    <source>
        <dbReference type="ARBA" id="ARBA00022679"/>
    </source>
</evidence>
<feature type="binding site" evidence="11">
    <location>
        <position position="148"/>
    </location>
    <ligand>
        <name>ATP</name>
        <dbReference type="ChEBI" id="CHEBI:30616"/>
    </ligand>
</feature>
<comment type="cofactor">
    <cofactor evidence="1 11">
        <name>Mg(2+)</name>
        <dbReference type="ChEBI" id="CHEBI:18420"/>
    </cofactor>
</comment>
<proteinExistence type="inferred from homology"/>
<evidence type="ECO:0000313" key="15">
    <source>
        <dbReference type="Proteomes" id="UP000007564"/>
    </source>
</evidence>
<dbReference type="Gene3D" id="3.30.460.10">
    <property type="entry name" value="Beta Polymerase, domain 2"/>
    <property type="match status" value="1"/>
</dbReference>
<evidence type="ECO:0000256" key="10">
    <source>
        <dbReference type="ARBA" id="ARBA00022884"/>
    </source>
</evidence>
<evidence type="ECO:0000256" key="1">
    <source>
        <dbReference type="ARBA" id="ARBA00001946"/>
    </source>
</evidence>
<dbReference type="GO" id="GO:0042245">
    <property type="term" value="P:RNA repair"/>
    <property type="evidence" value="ECO:0007669"/>
    <property type="project" value="UniProtKB-KW"/>
</dbReference>
<dbReference type="GO" id="GO:0000287">
    <property type="term" value="F:magnesium ion binding"/>
    <property type="evidence" value="ECO:0007669"/>
    <property type="project" value="UniProtKB-UniRule"/>
</dbReference>
<feature type="domain" description="tRNA nucleotidyltransferase/poly(A) polymerase RNA and SrmB- binding" evidence="13">
    <location>
        <begin position="158"/>
        <end position="221"/>
    </location>
</feature>
<dbReference type="GeneID" id="56481113"/>
<dbReference type="Pfam" id="PF12627">
    <property type="entry name" value="PolyA_pol_RNAbd"/>
    <property type="match status" value="1"/>
</dbReference>
<evidence type="ECO:0000256" key="6">
    <source>
        <dbReference type="ARBA" id="ARBA00022741"/>
    </source>
</evidence>
<organism evidence="14 15">
    <name type="scientific">Bordetella bronchiseptica 253</name>
    <dbReference type="NCBI Taxonomy" id="568707"/>
    <lineage>
        <taxon>Bacteria</taxon>
        <taxon>Pseudomonadati</taxon>
        <taxon>Pseudomonadota</taxon>
        <taxon>Betaproteobacteria</taxon>
        <taxon>Burkholderiales</taxon>
        <taxon>Alcaligenaceae</taxon>
        <taxon>Bordetella</taxon>
    </lineage>
</organism>
<dbReference type="InterPro" id="IPR012006">
    <property type="entry name" value="CCA_bact"/>
</dbReference>
<dbReference type="InterPro" id="IPR050124">
    <property type="entry name" value="tRNA_CCA-adding_enzyme"/>
</dbReference>
<dbReference type="GO" id="GO:0005524">
    <property type="term" value="F:ATP binding"/>
    <property type="evidence" value="ECO:0007669"/>
    <property type="project" value="UniProtKB-UniRule"/>
</dbReference>
<sequence>MSRTDDPGVAGLQVYIVGGAVRDGLLGLPAGDRDWVVVGATPEDMARRGFIPVGGDFPVFLHPRTKEEYALARTERKSGRGYKGFTFYTGADVTLEQDLQRRDLTVNAIARTPQGELVDPLDGVADVRARVLRHVGEAFAEDPVRILRLGRFAARFGDFSIAPETMQLCRRMVEAGEADALVPERVWKEVSRGLMAQAPSRMLDVLARAGALARVMPELHDDAAVRAEIDRAAAAGLPLAGRYALLCRHTPERDALGRRLRAPVECMDQARLLPLAVDALAASATPAAQLDLIERCDALRKPERFDALLQAAAIVAPVDLSAWRARVQAVRAIDAGAIARQCAGDPARIKPALRQARLQALGGA</sequence>
<dbReference type="RefSeq" id="WP_003807209.1">
    <property type="nucleotide sequence ID" value="NC_019382.1"/>
</dbReference>
<dbReference type="GO" id="GO:0160016">
    <property type="term" value="F:CCACCA tRNA nucleotidyltransferase activity"/>
    <property type="evidence" value="ECO:0007669"/>
    <property type="project" value="RHEA"/>
</dbReference>
<keyword evidence="10 11" id="KW-0694">RNA-binding</keyword>
<dbReference type="NCBIfam" id="NF009812">
    <property type="entry name" value="PRK13297.1"/>
    <property type="match status" value="1"/>
</dbReference>
<feature type="binding site" evidence="11">
    <location>
        <position position="151"/>
    </location>
    <ligand>
        <name>CTP</name>
        <dbReference type="ChEBI" id="CHEBI:37563"/>
    </ligand>
</feature>
<feature type="binding site" evidence="11">
    <location>
        <position position="148"/>
    </location>
    <ligand>
        <name>CTP</name>
        <dbReference type="ChEBI" id="CHEBI:37563"/>
    </ligand>
</feature>
<feature type="binding site" evidence="11">
    <location>
        <position position="102"/>
    </location>
    <ligand>
        <name>ATP</name>
        <dbReference type="ChEBI" id="CHEBI:30616"/>
    </ligand>
</feature>
<feature type="binding site" evidence="11">
    <location>
        <position position="32"/>
    </location>
    <ligand>
        <name>Mg(2+)</name>
        <dbReference type="ChEBI" id="CHEBI:18420"/>
    </ligand>
</feature>
<dbReference type="InterPro" id="IPR032828">
    <property type="entry name" value="PolyA_RNA-bd"/>
</dbReference>
<dbReference type="InterPro" id="IPR043519">
    <property type="entry name" value="NT_sf"/>
</dbReference>
<evidence type="ECO:0000256" key="8">
    <source>
        <dbReference type="ARBA" id="ARBA00022840"/>
    </source>
</evidence>
<comment type="catalytic activity">
    <reaction evidence="11">
        <text>a tRNA with a 3' CCA end + 2 CTP + ATP = a tRNA with a 3' CCACCA end + 3 diphosphate</text>
        <dbReference type="Rhea" id="RHEA:76235"/>
        <dbReference type="Rhea" id="RHEA-COMP:10468"/>
        <dbReference type="Rhea" id="RHEA-COMP:18655"/>
        <dbReference type="ChEBI" id="CHEBI:30616"/>
        <dbReference type="ChEBI" id="CHEBI:33019"/>
        <dbReference type="ChEBI" id="CHEBI:37563"/>
        <dbReference type="ChEBI" id="CHEBI:83071"/>
        <dbReference type="ChEBI" id="CHEBI:195187"/>
    </reaction>
</comment>
<dbReference type="KEGG" id="bbh:BN112_3207"/>
<evidence type="ECO:0000256" key="5">
    <source>
        <dbReference type="ARBA" id="ARBA00022723"/>
    </source>
</evidence>
<reference evidence="14 15" key="1">
    <citation type="journal article" date="2012" name="BMC Genomics">
        <title>Comparative genomics of the classical Bordetella subspecies: the evolution and exchange of virulence-associated diversity amongst closely related pathogens.</title>
        <authorList>
            <person name="Park J."/>
            <person name="Zhang Y."/>
            <person name="Buboltz A.M."/>
            <person name="Zhang X."/>
            <person name="Schuster S.C."/>
            <person name="Ahuja U."/>
            <person name="Liu M."/>
            <person name="Miller J.F."/>
            <person name="Sebaihia M."/>
            <person name="Bentley S.D."/>
            <person name="Parkhill J."/>
            <person name="Harvill E.T."/>
        </authorList>
    </citation>
    <scope>NUCLEOTIDE SEQUENCE [LARGE SCALE GENOMIC DNA]</scope>
    <source>
        <strain evidence="14 15">253</strain>
    </source>
</reference>
<comment type="miscellaneous">
    <text evidence="11">A single active site specifically recognizes both ATP and CTP and is responsible for their addition.</text>
</comment>
<dbReference type="GO" id="GO:0000049">
    <property type="term" value="F:tRNA binding"/>
    <property type="evidence" value="ECO:0007669"/>
    <property type="project" value="UniProtKB-UniRule"/>
</dbReference>
<comment type="function">
    <text evidence="11">Catalyzes the addition and repair of the essential 3'-terminal CCA sequence in tRNAs without using a nucleic acid template. Adds these three nucleotides in the order of C, C, and A to the tRNA nucleotide-73, using CTP and ATP as substrates and producing inorganic pyrophosphate. tRNA 3'-terminal CCA addition is required both for tRNA processing and repair. Also involved in tRNA surveillance by mediating tandem CCA addition to generate a CCACCA at the 3' terminus of unstable tRNAs. While stable tRNAs receive only 3'-terminal CCA, unstable tRNAs are marked with CCACCA and rapidly degraded.</text>
</comment>
<dbReference type="Pfam" id="PF01743">
    <property type="entry name" value="PolyA_pol"/>
    <property type="match status" value="1"/>
</dbReference>
<dbReference type="HAMAP" id="MF_01262">
    <property type="entry name" value="CCA_bact_type2"/>
    <property type="match status" value="1"/>
</dbReference>
<dbReference type="OrthoDB" id="9805698at2"/>
<dbReference type="GO" id="GO:0001680">
    <property type="term" value="P:tRNA 3'-terminal CCA addition"/>
    <property type="evidence" value="ECO:0007669"/>
    <property type="project" value="UniProtKB-UniRule"/>
</dbReference>
<keyword evidence="4 11" id="KW-0548">Nucleotidyltransferase</keyword>
<accession>A0A0C6P5N4</accession>
<dbReference type="PANTHER" id="PTHR47545:SF1">
    <property type="entry name" value="MULTIFUNCTIONAL CCA PROTEIN"/>
    <property type="match status" value="1"/>
</dbReference>